<dbReference type="EMBL" id="KN822989">
    <property type="protein sequence ID" value="KIO28870.1"/>
    <property type="molecule type" value="Genomic_DNA"/>
</dbReference>
<proteinExistence type="inferred from homology"/>
<evidence type="ECO:0000313" key="5">
    <source>
        <dbReference type="EMBL" id="KIO28870.1"/>
    </source>
</evidence>
<evidence type="ECO:0000259" key="4">
    <source>
        <dbReference type="Pfam" id="PF00849"/>
    </source>
</evidence>
<feature type="active site" evidence="1">
    <location>
        <position position="188"/>
    </location>
</feature>
<dbReference type="GO" id="GO:0009982">
    <property type="term" value="F:pseudouridine synthase activity"/>
    <property type="evidence" value="ECO:0007669"/>
    <property type="project" value="InterPro"/>
</dbReference>
<accession>A0A0C3QD91</accession>
<dbReference type="GO" id="GO:0000455">
    <property type="term" value="P:enzyme-directed rRNA pseudouridine synthesis"/>
    <property type="evidence" value="ECO:0007669"/>
    <property type="project" value="TreeGrafter"/>
</dbReference>
<dbReference type="GO" id="GO:0003723">
    <property type="term" value="F:RNA binding"/>
    <property type="evidence" value="ECO:0007669"/>
    <property type="project" value="InterPro"/>
</dbReference>
<dbReference type="STRING" id="1051891.A0A0C3QD91"/>
<comment type="similarity">
    <text evidence="2">Belongs to the pseudouridine synthase RluA family.</text>
</comment>
<keyword evidence="6" id="KW-1185">Reference proteome</keyword>
<dbReference type="OrthoDB" id="424794at2759"/>
<dbReference type="PANTHER" id="PTHR21600:SF40">
    <property type="entry name" value="PSEUDOURIDYLATE SYNTHASE RPUSD2"/>
    <property type="match status" value="1"/>
</dbReference>
<organism evidence="5 6">
    <name type="scientific">Tulasnella calospora MUT 4182</name>
    <dbReference type="NCBI Taxonomy" id="1051891"/>
    <lineage>
        <taxon>Eukaryota</taxon>
        <taxon>Fungi</taxon>
        <taxon>Dikarya</taxon>
        <taxon>Basidiomycota</taxon>
        <taxon>Agaricomycotina</taxon>
        <taxon>Agaricomycetes</taxon>
        <taxon>Cantharellales</taxon>
        <taxon>Tulasnellaceae</taxon>
        <taxon>Tulasnella</taxon>
    </lineage>
</organism>
<dbReference type="PANTHER" id="PTHR21600">
    <property type="entry name" value="MITOCHONDRIAL RNA PSEUDOURIDINE SYNTHASE"/>
    <property type="match status" value="1"/>
</dbReference>
<dbReference type="NCBIfam" id="TIGR00005">
    <property type="entry name" value="rluA_subfam"/>
    <property type="match status" value="1"/>
</dbReference>
<reference evidence="5 6" key="1">
    <citation type="submission" date="2014-04" db="EMBL/GenBank/DDBJ databases">
        <authorList>
            <consortium name="DOE Joint Genome Institute"/>
            <person name="Kuo A."/>
            <person name="Girlanda M."/>
            <person name="Perotto S."/>
            <person name="Kohler A."/>
            <person name="Nagy L.G."/>
            <person name="Floudas D."/>
            <person name="Copeland A."/>
            <person name="Barry K.W."/>
            <person name="Cichocki N."/>
            <person name="Veneault-Fourrey C."/>
            <person name="LaButti K."/>
            <person name="Lindquist E.A."/>
            <person name="Lipzen A."/>
            <person name="Lundell T."/>
            <person name="Morin E."/>
            <person name="Murat C."/>
            <person name="Sun H."/>
            <person name="Tunlid A."/>
            <person name="Henrissat B."/>
            <person name="Grigoriev I.V."/>
            <person name="Hibbett D.S."/>
            <person name="Martin F."/>
            <person name="Nordberg H.P."/>
            <person name="Cantor M.N."/>
            <person name="Hua S.X."/>
        </authorList>
    </citation>
    <scope>NUCLEOTIDE SEQUENCE [LARGE SCALE GENOMIC DNA]</scope>
    <source>
        <strain evidence="5 6">MUT 4182</strain>
    </source>
</reference>
<dbReference type="HOGENOM" id="CLU_016902_12_1_1"/>
<dbReference type="CDD" id="cd02557">
    <property type="entry name" value="PseudoU_synth_ScRIB2"/>
    <property type="match status" value="1"/>
</dbReference>
<feature type="compositionally biased region" description="Polar residues" evidence="3">
    <location>
        <begin position="18"/>
        <end position="45"/>
    </location>
</feature>
<protein>
    <recommendedName>
        <fullName evidence="2">Pseudouridine synthase</fullName>
        <ecNumber evidence="2">5.4.99.-</ecNumber>
    </recommendedName>
</protein>
<dbReference type="AlphaFoldDB" id="A0A0C3QD91"/>
<sequence>MSRETTQATKDLPPLDASNYSGSTFASQPTDDNNSQPPTDSTTRNLRLRHCPPYWHANRVRAKGRWLDREILEMVSTEFRDRSVEYYASPHKYALRIGATRVNGKPAPPGTIIRQGDLIENMRHRHEPPITSIPVKIVHRDEQNGFIVIDKPPSVPVHGVGRYYKHSLVEILKREHGIEKPYTVNRLDRLTSGCMFIGLNPVTARVLTEEISSGTMRKEYLARCLGRFPEEETTVDQPMLSVDRQMGLNAVHPQGKEAITVFKRLFYDEKTNTSVVHCRPLTGRTHQIRVHLQHIGYPIANDPIYADEKVWVGNMLIDRV</sequence>
<dbReference type="Proteomes" id="UP000054248">
    <property type="component" value="Unassembled WGS sequence"/>
</dbReference>
<dbReference type="EC" id="5.4.99.-" evidence="2"/>
<dbReference type="InterPro" id="IPR006224">
    <property type="entry name" value="PsdUridine_synth_RluA-like_CS"/>
</dbReference>
<comment type="function">
    <text evidence="2">Responsible for synthesis of pseudouridine from uracil.</text>
</comment>
<evidence type="ECO:0000256" key="2">
    <source>
        <dbReference type="RuleBase" id="RU362028"/>
    </source>
</evidence>
<reference evidence="6" key="2">
    <citation type="submission" date="2015-01" db="EMBL/GenBank/DDBJ databases">
        <title>Evolutionary Origins and Diversification of the Mycorrhizal Mutualists.</title>
        <authorList>
            <consortium name="DOE Joint Genome Institute"/>
            <consortium name="Mycorrhizal Genomics Consortium"/>
            <person name="Kohler A."/>
            <person name="Kuo A."/>
            <person name="Nagy L.G."/>
            <person name="Floudas D."/>
            <person name="Copeland A."/>
            <person name="Barry K.W."/>
            <person name="Cichocki N."/>
            <person name="Veneault-Fourrey C."/>
            <person name="LaButti K."/>
            <person name="Lindquist E.A."/>
            <person name="Lipzen A."/>
            <person name="Lundell T."/>
            <person name="Morin E."/>
            <person name="Murat C."/>
            <person name="Riley R."/>
            <person name="Ohm R."/>
            <person name="Sun H."/>
            <person name="Tunlid A."/>
            <person name="Henrissat B."/>
            <person name="Grigoriev I.V."/>
            <person name="Hibbett D.S."/>
            <person name="Martin F."/>
        </authorList>
    </citation>
    <scope>NUCLEOTIDE SEQUENCE [LARGE SCALE GENOMIC DNA]</scope>
    <source>
        <strain evidence="6">MUT 4182</strain>
    </source>
</reference>
<dbReference type="Pfam" id="PF00849">
    <property type="entry name" value="PseudoU_synth_2"/>
    <property type="match status" value="1"/>
</dbReference>
<evidence type="ECO:0000256" key="1">
    <source>
        <dbReference type="PIRSR" id="PIRSR606225-1"/>
    </source>
</evidence>
<keyword evidence="2" id="KW-0413">Isomerase</keyword>
<dbReference type="Gene3D" id="3.30.2350.10">
    <property type="entry name" value="Pseudouridine synthase"/>
    <property type="match status" value="1"/>
</dbReference>
<dbReference type="SUPFAM" id="SSF55120">
    <property type="entry name" value="Pseudouridine synthase"/>
    <property type="match status" value="1"/>
</dbReference>
<evidence type="ECO:0000256" key="3">
    <source>
        <dbReference type="SAM" id="MobiDB-lite"/>
    </source>
</evidence>
<gene>
    <name evidence="5" type="ORF">M407DRAFT_71186</name>
</gene>
<dbReference type="InterPro" id="IPR020103">
    <property type="entry name" value="PsdUridine_synth_cat_dom_sf"/>
</dbReference>
<dbReference type="InterPro" id="IPR006145">
    <property type="entry name" value="PsdUridine_synth_RsuA/RluA"/>
</dbReference>
<feature type="region of interest" description="Disordered" evidence="3">
    <location>
        <begin position="1"/>
        <end position="47"/>
    </location>
</feature>
<comment type="catalytic activity">
    <reaction evidence="2">
        <text>a uridine in RNA = a pseudouridine in RNA</text>
        <dbReference type="Rhea" id="RHEA:48348"/>
        <dbReference type="Rhea" id="RHEA-COMP:12068"/>
        <dbReference type="Rhea" id="RHEA-COMP:12069"/>
        <dbReference type="ChEBI" id="CHEBI:65314"/>
        <dbReference type="ChEBI" id="CHEBI:65315"/>
    </reaction>
</comment>
<name>A0A0C3QD91_9AGAM</name>
<feature type="domain" description="Pseudouridine synthase RsuA/RluA-like" evidence="4">
    <location>
        <begin position="146"/>
        <end position="294"/>
    </location>
</feature>
<dbReference type="InterPro" id="IPR050188">
    <property type="entry name" value="RluA_PseudoU_synthase"/>
</dbReference>
<dbReference type="InterPro" id="IPR006225">
    <property type="entry name" value="PsdUridine_synth_RluC/D"/>
</dbReference>
<dbReference type="PROSITE" id="PS01129">
    <property type="entry name" value="PSI_RLU"/>
    <property type="match status" value="1"/>
</dbReference>
<evidence type="ECO:0000313" key="6">
    <source>
        <dbReference type="Proteomes" id="UP000054248"/>
    </source>
</evidence>